<evidence type="ECO:0000313" key="6">
    <source>
        <dbReference type="Proteomes" id="UP000240243"/>
    </source>
</evidence>
<keyword evidence="6" id="KW-1185">Reference proteome</keyword>
<proteinExistence type="predicted"/>
<reference evidence="5 6" key="1">
    <citation type="submission" date="2018-03" db="EMBL/GenBank/DDBJ databases">
        <title>The draft genome of Zobellella sp. 59N8.</title>
        <authorList>
            <person name="Liu L."/>
            <person name="Li L."/>
            <person name="Zhang X."/>
            <person name="Liang L."/>
            <person name="Wang T."/>
        </authorList>
    </citation>
    <scope>NUCLEOTIDE SEQUENCE [LARGE SCALE GENOMIC DNA]</scope>
    <source>
        <strain evidence="5 6">59N8</strain>
    </source>
</reference>
<dbReference type="GO" id="GO:0005829">
    <property type="term" value="C:cytosol"/>
    <property type="evidence" value="ECO:0007669"/>
    <property type="project" value="TreeGrafter"/>
</dbReference>
<keyword evidence="1" id="KW-0805">Transcription regulation</keyword>
<organism evidence="5 6">
    <name type="scientific">Zobellella endophytica</name>
    <dbReference type="NCBI Taxonomy" id="2116700"/>
    <lineage>
        <taxon>Bacteria</taxon>
        <taxon>Pseudomonadati</taxon>
        <taxon>Pseudomonadota</taxon>
        <taxon>Gammaproteobacteria</taxon>
        <taxon>Aeromonadales</taxon>
        <taxon>Aeromonadaceae</taxon>
        <taxon>Zobellella</taxon>
    </lineage>
</organism>
<keyword evidence="3" id="KW-0804">Transcription</keyword>
<dbReference type="EMBL" id="PXYG01000002">
    <property type="protein sequence ID" value="PSJ46510.1"/>
    <property type="molecule type" value="Genomic_DNA"/>
</dbReference>
<dbReference type="GO" id="GO:0043200">
    <property type="term" value="P:response to amino acid"/>
    <property type="evidence" value="ECO:0007669"/>
    <property type="project" value="TreeGrafter"/>
</dbReference>
<sequence length="141" mass="15816">MDKFDRQIVALLASNARMAVANIAREVSLSRSAVSERIRQLEERGIIRGYHARIGGGGGAVRAYFELYYQVHRCEQYAALLRAIPEVKLCYTISGETDMLVYVEAASMARLDEVRGQIENMPNIKTVKTHMILSELINNLG</sequence>
<protein>
    <submittedName>
        <fullName evidence="5">ArsR family transcriptional regulator</fullName>
    </submittedName>
</protein>
<dbReference type="GO" id="GO:0006355">
    <property type="term" value="P:regulation of DNA-templated transcription"/>
    <property type="evidence" value="ECO:0007669"/>
    <property type="project" value="UniProtKB-ARBA"/>
</dbReference>
<dbReference type="InterPro" id="IPR019888">
    <property type="entry name" value="Tscrpt_reg_AsnC-like"/>
</dbReference>
<evidence type="ECO:0000313" key="5">
    <source>
        <dbReference type="EMBL" id="PSJ46510.1"/>
    </source>
</evidence>
<dbReference type="InterPro" id="IPR036390">
    <property type="entry name" value="WH_DNA-bd_sf"/>
</dbReference>
<feature type="domain" description="HTH asnC-type" evidence="4">
    <location>
        <begin position="1"/>
        <end position="54"/>
    </location>
</feature>
<dbReference type="PANTHER" id="PTHR30154">
    <property type="entry name" value="LEUCINE-RESPONSIVE REGULATORY PROTEIN"/>
    <property type="match status" value="1"/>
</dbReference>
<dbReference type="PROSITE" id="PS50956">
    <property type="entry name" value="HTH_ASNC_2"/>
    <property type="match status" value="1"/>
</dbReference>
<dbReference type="InterPro" id="IPR011991">
    <property type="entry name" value="ArsR-like_HTH"/>
</dbReference>
<dbReference type="CDD" id="cd00090">
    <property type="entry name" value="HTH_ARSR"/>
    <property type="match status" value="1"/>
</dbReference>
<name>A0A2P7R8J4_9GAMM</name>
<dbReference type="Pfam" id="PF01037">
    <property type="entry name" value="AsnC_trans_reg"/>
    <property type="match status" value="1"/>
</dbReference>
<keyword evidence="2" id="KW-0238">DNA-binding</keyword>
<dbReference type="SUPFAM" id="SSF54909">
    <property type="entry name" value="Dimeric alpha+beta barrel"/>
    <property type="match status" value="1"/>
</dbReference>
<dbReference type="OrthoDB" id="9809462at2"/>
<dbReference type="PANTHER" id="PTHR30154:SF34">
    <property type="entry name" value="TRANSCRIPTIONAL REGULATOR AZLB"/>
    <property type="match status" value="1"/>
</dbReference>
<comment type="caution">
    <text evidence="5">The sequence shown here is derived from an EMBL/GenBank/DDBJ whole genome shotgun (WGS) entry which is preliminary data.</text>
</comment>
<dbReference type="InterPro" id="IPR036388">
    <property type="entry name" value="WH-like_DNA-bd_sf"/>
</dbReference>
<gene>
    <name evidence="5" type="ORF">C7H85_07720</name>
</gene>
<dbReference type="Gene3D" id="1.10.10.10">
    <property type="entry name" value="Winged helix-like DNA-binding domain superfamily/Winged helix DNA-binding domain"/>
    <property type="match status" value="1"/>
</dbReference>
<dbReference type="SUPFAM" id="SSF46785">
    <property type="entry name" value="Winged helix' DNA-binding domain"/>
    <property type="match status" value="1"/>
</dbReference>
<dbReference type="SMART" id="SM00344">
    <property type="entry name" value="HTH_ASNC"/>
    <property type="match status" value="1"/>
</dbReference>
<dbReference type="GO" id="GO:0043565">
    <property type="term" value="F:sequence-specific DNA binding"/>
    <property type="evidence" value="ECO:0007669"/>
    <property type="project" value="InterPro"/>
</dbReference>
<dbReference type="Gene3D" id="3.30.70.920">
    <property type="match status" value="1"/>
</dbReference>
<dbReference type="InterPro" id="IPR000485">
    <property type="entry name" value="AsnC-type_HTH_dom"/>
</dbReference>
<dbReference type="AlphaFoldDB" id="A0A2P7R8J4"/>
<evidence type="ECO:0000259" key="4">
    <source>
        <dbReference type="PROSITE" id="PS50956"/>
    </source>
</evidence>
<dbReference type="Pfam" id="PF13404">
    <property type="entry name" value="HTH_AsnC-type"/>
    <property type="match status" value="1"/>
</dbReference>
<dbReference type="RefSeq" id="WP_106729125.1">
    <property type="nucleotide sequence ID" value="NZ_PXYG01000002.1"/>
</dbReference>
<evidence type="ECO:0000256" key="2">
    <source>
        <dbReference type="ARBA" id="ARBA00023125"/>
    </source>
</evidence>
<dbReference type="Proteomes" id="UP000240243">
    <property type="component" value="Unassembled WGS sequence"/>
</dbReference>
<dbReference type="InterPro" id="IPR011008">
    <property type="entry name" value="Dimeric_a/b-barrel"/>
</dbReference>
<evidence type="ECO:0000256" key="3">
    <source>
        <dbReference type="ARBA" id="ARBA00023163"/>
    </source>
</evidence>
<dbReference type="PRINTS" id="PR00033">
    <property type="entry name" value="HTHASNC"/>
</dbReference>
<dbReference type="InterPro" id="IPR019887">
    <property type="entry name" value="Tscrpt_reg_AsnC/Lrp_C"/>
</dbReference>
<accession>A0A2P7R8J4</accession>
<evidence type="ECO:0000256" key="1">
    <source>
        <dbReference type="ARBA" id="ARBA00023015"/>
    </source>
</evidence>